<evidence type="ECO:0000313" key="3">
    <source>
        <dbReference type="Proteomes" id="UP000515349"/>
    </source>
</evidence>
<dbReference type="AlphaFoldDB" id="A0A7D7RM36"/>
<reference evidence="4" key="3">
    <citation type="submission" date="2020-07" db="EMBL/GenBank/DDBJ databases">
        <title>Flavobacterium sp. xlx-214.</title>
        <authorList>
            <person name="Yang C."/>
        </authorList>
    </citation>
    <scope>NUCLEOTIDE SEQUENCE [LARGE SCALE GENOMIC DNA]</scope>
    <source>
        <strain evidence="4">CX-624</strain>
    </source>
</reference>
<dbReference type="KEGG" id="cbau:H1R16_02270"/>
<organism evidence="2 3">
    <name type="scientific">Marnyiella aurantia</name>
    <dbReference type="NCBI Taxonomy" id="2758037"/>
    <lineage>
        <taxon>Bacteria</taxon>
        <taxon>Pseudomonadati</taxon>
        <taxon>Bacteroidota</taxon>
        <taxon>Flavobacteriia</taxon>
        <taxon>Flavobacteriales</taxon>
        <taxon>Weeksellaceae</taxon>
        <taxon>Marnyiella</taxon>
    </lineage>
</organism>
<gene>
    <name evidence="2" type="ORF">H1R16_02270</name>
    <name evidence="1" type="ORF">H2507_01000</name>
</gene>
<name>A0A7D7RM36_9FLAO</name>
<evidence type="ECO:0000313" key="1">
    <source>
        <dbReference type="EMBL" id="MBA5245737.1"/>
    </source>
</evidence>
<proteinExistence type="predicted"/>
<accession>A0A7D7RM36</accession>
<dbReference type="EMBL" id="JACEUX010000001">
    <property type="protein sequence ID" value="MBA5245737.1"/>
    <property type="molecule type" value="Genomic_DNA"/>
</dbReference>
<evidence type="ECO:0000313" key="4">
    <source>
        <dbReference type="Proteomes" id="UP000539710"/>
    </source>
</evidence>
<reference evidence="1" key="4">
    <citation type="submission" date="2020-07" db="EMBL/GenBank/DDBJ databases">
        <authorList>
            <person name="Yang C."/>
        </authorList>
    </citation>
    <scope>NUCLEOTIDE SEQUENCE</scope>
    <source>
        <strain evidence="1">Cx-624</strain>
    </source>
</reference>
<protein>
    <submittedName>
        <fullName evidence="2">Uncharacterized protein</fullName>
    </submittedName>
</protein>
<keyword evidence="4" id="KW-1185">Reference proteome</keyword>
<sequence length="134" mass="15163">MSTNCPAAPADKKEYLTDIGQILVREYGTKMYYKTEEVEKAHKKSKWYEGLDFSCWGMSTFSSHEDFDRHHEATGEHCDYAEMKSEMLNGLSISDGYQIFENMEIDASWLDFGEVFGLAADGLGQFVAGIFDGI</sequence>
<evidence type="ECO:0000313" key="2">
    <source>
        <dbReference type="EMBL" id="QMS99552.1"/>
    </source>
</evidence>
<dbReference type="EMBL" id="CP059472">
    <property type="protein sequence ID" value="QMS99552.1"/>
    <property type="molecule type" value="Genomic_DNA"/>
</dbReference>
<reference evidence="2" key="1">
    <citation type="submission" date="2020-07" db="EMBL/GenBank/DDBJ databases">
        <title>Chryseobacterium sp. CX-624.</title>
        <authorList>
            <person name="Yang C."/>
        </authorList>
    </citation>
    <scope>NUCLEOTIDE SEQUENCE</scope>
    <source>
        <strain evidence="2">CX-624</strain>
    </source>
</reference>
<dbReference type="Proteomes" id="UP000539710">
    <property type="component" value="Unassembled WGS sequence"/>
</dbReference>
<dbReference type="Proteomes" id="UP000515349">
    <property type="component" value="Chromosome"/>
</dbReference>
<reference evidence="3" key="2">
    <citation type="submission" date="2020-07" db="EMBL/GenBank/DDBJ databases">
        <title>Chryseobacterium sp.cx-624.</title>
        <authorList>
            <person name="Yang C."/>
        </authorList>
    </citation>
    <scope>NUCLEOTIDE SEQUENCE [LARGE SCALE GENOMIC DNA]</scope>
    <source>
        <strain evidence="3">cx-624</strain>
    </source>
</reference>